<organism evidence="1 2">
    <name type="scientific">Lactuca saligna</name>
    <name type="common">Willowleaf lettuce</name>
    <dbReference type="NCBI Taxonomy" id="75948"/>
    <lineage>
        <taxon>Eukaryota</taxon>
        <taxon>Viridiplantae</taxon>
        <taxon>Streptophyta</taxon>
        <taxon>Embryophyta</taxon>
        <taxon>Tracheophyta</taxon>
        <taxon>Spermatophyta</taxon>
        <taxon>Magnoliopsida</taxon>
        <taxon>eudicotyledons</taxon>
        <taxon>Gunneridae</taxon>
        <taxon>Pentapetalae</taxon>
        <taxon>asterids</taxon>
        <taxon>campanulids</taxon>
        <taxon>Asterales</taxon>
        <taxon>Asteraceae</taxon>
        <taxon>Cichorioideae</taxon>
        <taxon>Cichorieae</taxon>
        <taxon>Lactucinae</taxon>
        <taxon>Lactuca</taxon>
    </lineage>
</organism>
<protein>
    <submittedName>
        <fullName evidence="1">Uncharacterized protein</fullName>
    </submittedName>
</protein>
<dbReference type="AlphaFoldDB" id="A0AA35YXT2"/>
<accession>A0AA35YXT2</accession>
<proteinExistence type="predicted"/>
<evidence type="ECO:0000313" key="2">
    <source>
        <dbReference type="Proteomes" id="UP001177003"/>
    </source>
</evidence>
<keyword evidence="2" id="KW-1185">Reference proteome</keyword>
<gene>
    <name evidence="1" type="ORF">LSALG_LOCUS21803</name>
</gene>
<sequence>MFGNDDFMFHNSPRKDTNVELNTEKISIPNVTVNTSDVDTNIASSEPVITLIPKQTSITPPEVPIFKSNVEEYMTSNIPKNLSKKDLHVTMSEGNLKLAINTSTVPPPRPSSPPQTSTIIPTIVLDVSPTFAGIINEKNTLLFSSQSTYYKTPNNEDDEDGEMVGFASLEFNPEEEDVHDSAIMSGKKYKIMNSKLSTIT</sequence>
<dbReference type="EMBL" id="OX465080">
    <property type="protein sequence ID" value="CAI9282150.1"/>
    <property type="molecule type" value="Genomic_DNA"/>
</dbReference>
<dbReference type="Proteomes" id="UP001177003">
    <property type="component" value="Chromosome 4"/>
</dbReference>
<reference evidence="1" key="1">
    <citation type="submission" date="2023-04" db="EMBL/GenBank/DDBJ databases">
        <authorList>
            <person name="Vijverberg K."/>
            <person name="Xiong W."/>
            <person name="Schranz E."/>
        </authorList>
    </citation>
    <scope>NUCLEOTIDE SEQUENCE</scope>
</reference>
<evidence type="ECO:0000313" key="1">
    <source>
        <dbReference type="EMBL" id="CAI9282150.1"/>
    </source>
</evidence>
<name>A0AA35YXT2_LACSI</name>